<evidence type="ECO:0000313" key="1">
    <source>
        <dbReference type="EMBL" id="KAG7050630.1"/>
    </source>
</evidence>
<comment type="caution">
    <text evidence="1">The sequence shown here is derived from an EMBL/GenBank/DDBJ whole genome shotgun (WGS) entry which is preliminary data.</text>
</comment>
<evidence type="ECO:0000313" key="2">
    <source>
        <dbReference type="Proteomes" id="UP000699042"/>
    </source>
</evidence>
<organism evidence="1 2">
    <name type="scientific">Colletotrichum scovillei</name>
    <dbReference type="NCBI Taxonomy" id="1209932"/>
    <lineage>
        <taxon>Eukaryota</taxon>
        <taxon>Fungi</taxon>
        <taxon>Dikarya</taxon>
        <taxon>Ascomycota</taxon>
        <taxon>Pezizomycotina</taxon>
        <taxon>Sordariomycetes</taxon>
        <taxon>Hypocreomycetidae</taxon>
        <taxon>Glomerellales</taxon>
        <taxon>Glomerellaceae</taxon>
        <taxon>Colletotrichum</taxon>
        <taxon>Colletotrichum acutatum species complex</taxon>
    </lineage>
</organism>
<protein>
    <submittedName>
        <fullName evidence="1">Uncharacterized protein</fullName>
    </submittedName>
</protein>
<gene>
    <name evidence="1" type="ORF">JMJ77_013373</name>
</gene>
<accession>A0A9P7UIK0</accession>
<keyword evidence="2" id="KW-1185">Reference proteome</keyword>
<proteinExistence type="predicted"/>
<dbReference type="EMBL" id="JAESDN010000005">
    <property type="protein sequence ID" value="KAG7050630.1"/>
    <property type="molecule type" value="Genomic_DNA"/>
</dbReference>
<sequence length="57" mass="6096">MKTCRWFGPTPSIWTAGVTRSSLAALYPPGADTSVPTSPANGGSWSTYRICHRPNVS</sequence>
<dbReference type="Proteomes" id="UP000699042">
    <property type="component" value="Unassembled WGS sequence"/>
</dbReference>
<reference evidence="1" key="1">
    <citation type="submission" date="2021-05" db="EMBL/GenBank/DDBJ databases">
        <title>Comparative genomics of three Colletotrichum scovillei strains and genetic complementation revealed genes involved fungal growth and virulence on chili pepper.</title>
        <authorList>
            <person name="Hsieh D.-K."/>
            <person name="Chuang S.-C."/>
            <person name="Chen C.-Y."/>
            <person name="Chao Y.-T."/>
            <person name="Lu M.-Y.J."/>
            <person name="Lee M.-H."/>
            <person name="Shih M.-C."/>
        </authorList>
    </citation>
    <scope>NUCLEOTIDE SEQUENCE</scope>
    <source>
        <strain evidence="1">Coll-153</strain>
    </source>
</reference>
<dbReference type="AlphaFoldDB" id="A0A9P7UIK0"/>
<name>A0A9P7UIK0_9PEZI</name>